<feature type="region of interest" description="Disordered" evidence="1">
    <location>
        <begin position="1"/>
        <end position="55"/>
    </location>
</feature>
<dbReference type="AlphaFoldDB" id="A0A6J4UFP1"/>
<reference evidence="2" key="1">
    <citation type="submission" date="2020-02" db="EMBL/GenBank/DDBJ databases">
        <authorList>
            <person name="Meier V. D."/>
        </authorList>
    </citation>
    <scope>NUCLEOTIDE SEQUENCE</scope>
    <source>
        <strain evidence="2">AVDCRST_MAG33</strain>
    </source>
</reference>
<feature type="compositionally biased region" description="Basic and acidic residues" evidence="1">
    <location>
        <begin position="36"/>
        <end position="55"/>
    </location>
</feature>
<accession>A0A6J4UFP1</accession>
<organism evidence="2">
    <name type="scientific">uncultured Thermomicrobiales bacterium</name>
    <dbReference type="NCBI Taxonomy" id="1645740"/>
    <lineage>
        <taxon>Bacteria</taxon>
        <taxon>Pseudomonadati</taxon>
        <taxon>Thermomicrobiota</taxon>
        <taxon>Thermomicrobia</taxon>
        <taxon>Thermomicrobiales</taxon>
        <taxon>environmental samples</taxon>
    </lineage>
</organism>
<keyword evidence="2" id="KW-0687">Ribonucleoprotein</keyword>
<sequence length="55" mass="6313">GKGQEGRPDRRQAALDRERPLLHDREEQAERPGPARTDEVRPDDPAPRHVPRDPL</sequence>
<keyword evidence="2" id="KW-0689">Ribosomal protein</keyword>
<feature type="non-terminal residue" evidence="2">
    <location>
        <position position="55"/>
    </location>
</feature>
<feature type="non-terminal residue" evidence="2">
    <location>
        <position position="1"/>
    </location>
</feature>
<proteinExistence type="predicted"/>
<dbReference type="GO" id="GO:0005840">
    <property type="term" value="C:ribosome"/>
    <property type="evidence" value="ECO:0007669"/>
    <property type="project" value="UniProtKB-KW"/>
</dbReference>
<gene>
    <name evidence="2" type="ORF">AVDCRST_MAG33-670</name>
</gene>
<name>A0A6J4UFP1_9BACT</name>
<evidence type="ECO:0000256" key="1">
    <source>
        <dbReference type="SAM" id="MobiDB-lite"/>
    </source>
</evidence>
<evidence type="ECO:0000313" key="2">
    <source>
        <dbReference type="EMBL" id="CAA9548382.1"/>
    </source>
</evidence>
<dbReference type="EMBL" id="CADCWK010000055">
    <property type="protein sequence ID" value="CAA9548382.1"/>
    <property type="molecule type" value="Genomic_DNA"/>
</dbReference>
<protein>
    <submittedName>
        <fullName evidence="2">LSU ribosomal protein L33p @ LSU ribosomal protein L33p, zinc-independent</fullName>
    </submittedName>
</protein>
<feature type="compositionally biased region" description="Basic and acidic residues" evidence="1">
    <location>
        <begin position="1"/>
        <end position="30"/>
    </location>
</feature>